<gene>
    <name evidence="5" type="ORF">AWB69_05685</name>
</gene>
<dbReference type="PANTHER" id="PTHR11019">
    <property type="entry name" value="HTH-TYPE TRANSCRIPTIONAL REGULATOR NIMR"/>
    <property type="match status" value="1"/>
</dbReference>
<evidence type="ECO:0000313" key="6">
    <source>
        <dbReference type="Proteomes" id="UP000054683"/>
    </source>
</evidence>
<keyword evidence="3" id="KW-0804">Transcription</keyword>
<dbReference type="GO" id="GO:0043565">
    <property type="term" value="F:sequence-specific DNA binding"/>
    <property type="evidence" value="ECO:0007669"/>
    <property type="project" value="InterPro"/>
</dbReference>
<dbReference type="InterPro" id="IPR011051">
    <property type="entry name" value="RmlC_Cupin_sf"/>
</dbReference>
<evidence type="ECO:0000259" key="4">
    <source>
        <dbReference type="PROSITE" id="PS01124"/>
    </source>
</evidence>
<sequence length="322" mass="36086">MNIMGDKWIYCLSQSAYDVNVLPVDIPTSSTHPVTMQQNHINNEISLNLNKPTPARPVRAKVQRLFMNQEVSPHRHPWAQLAFSITGMTRLIVEDGVFIVAPWQALWIPANVGHAVTVPAETEVYTLYFLEDAIPVPPNPVSGSARWERCRVIEVSDLLRAVVLQMDPRPDDDMPTVPDRPERERLLVNVAIEELSIAPSVPLGIELPKERRIRRLCQAVLENPMRHSTLDTWAEHAGASPRTIARLFRRELGIGFSQWRKKVLLAEAVSRAEDSKPINEIAAELGYTSTSAFSAMVKRSAGMSLTQLLSRPLASKIKTPQD</sequence>
<evidence type="ECO:0000256" key="2">
    <source>
        <dbReference type="ARBA" id="ARBA00023125"/>
    </source>
</evidence>
<accession>A0A158IB65</accession>
<dbReference type="InterPro" id="IPR018062">
    <property type="entry name" value="HTH_AraC-typ_CS"/>
</dbReference>
<proteinExistence type="predicted"/>
<keyword evidence="2" id="KW-0238">DNA-binding</keyword>
<dbReference type="EMBL" id="FCOK02000046">
    <property type="protein sequence ID" value="SAL53784.1"/>
    <property type="molecule type" value="Genomic_DNA"/>
</dbReference>
<dbReference type="AlphaFoldDB" id="A0A158IB65"/>
<dbReference type="Proteomes" id="UP000054683">
    <property type="component" value="Unassembled WGS sequence"/>
</dbReference>
<dbReference type="SUPFAM" id="SSF51182">
    <property type="entry name" value="RmlC-like cupins"/>
    <property type="match status" value="1"/>
</dbReference>
<dbReference type="PROSITE" id="PS01124">
    <property type="entry name" value="HTH_ARAC_FAMILY_2"/>
    <property type="match status" value="1"/>
</dbReference>
<name>A0A158IB65_9BURK</name>
<evidence type="ECO:0000256" key="3">
    <source>
        <dbReference type="ARBA" id="ARBA00023163"/>
    </source>
</evidence>
<dbReference type="RefSeq" id="WP_231937258.1">
    <property type="nucleotide sequence ID" value="NZ_FCOK02000046.1"/>
</dbReference>
<dbReference type="PANTHER" id="PTHR11019:SF159">
    <property type="entry name" value="TRANSCRIPTIONAL REGULATOR-RELATED"/>
    <property type="match status" value="1"/>
</dbReference>
<evidence type="ECO:0000313" key="5">
    <source>
        <dbReference type="EMBL" id="SAL53784.1"/>
    </source>
</evidence>
<dbReference type="Pfam" id="PF02311">
    <property type="entry name" value="AraC_binding"/>
    <property type="match status" value="1"/>
</dbReference>
<dbReference type="InterPro" id="IPR003313">
    <property type="entry name" value="AraC-bd"/>
</dbReference>
<evidence type="ECO:0000256" key="1">
    <source>
        <dbReference type="ARBA" id="ARBA00023015"/>
    </source>
</evidence>
<dbReference type="InterPro" id="IPR014710">
    <property type="entry name" value="RmlC-like_jellyroll"/>
</dbReference>
<feature type="domain" description="HTH araC/xylS-type" evidence="4">
    <location>
        <begin position="214"/>
        <end position="311"/>
    </location>
</feature>
<protein>
    <submittedName>
        <fullName evidence="5">AraC family transcriptional regulator</fullName>
    </submittedName>
</protein>
<dbReference type="InterPro" id="IPR018060">
    <property type="entry name" value="HTH_AraC"/>
</dbReference>
<dbReference type="CDD" id="cd06124">
    <property type="entry name" value="cupin_NimR-like_N"/>
    <property type="match status" value="1"/>
</dbReference>
<dbReference type="Gene3D" id="2.60.120.10">
    <property type="entry name" value="Jelly Rolls"/>
    <property type="match status" value="1"/>
</dbReference>
<reference evidence="5 6" key="1">
    <citation type="submission" date="2016-01" db="EMBL/GenBank/DDBJ databases">
        <authorList>
            <person name="Oliw E.H."/>
        </authorList>
    </citation>
    <scope>NUCLEOTIDE SEQUENCE [LARGE SCALE GENOMIC DNA]</scope>
    <source>
        <strain evidence="5">LMG 27134</strain>
    </source>
</reference>
<dbReference type="Pfam" id="PF12833">
    <property type="entry name" value="HTH_18"/>
    <property type="match status" value="1"/>
</dbReference>
<organism evidence="5 6">
    <name type="scientific">Caballeronia udeis</name>
    <dbReference type="NCBI Taxonomy" id="1232866"/>
    <lineage>
        <taxon>Bacteria</taxon>
        <taxon>Pseudomonadati</taxon>
        <taxon>Pseudomonadota</taxon>
        <taxon>Betaproteobacteria</taxon>
        <taxon>Burkholderiales</taxon>
        <taxon>Burkholderiaceae</taxon>
        <taxon>Caballeronia</taxon>
    </lineage>
</organism>
<dbReference type="PROSITE" id="PS00041">
    <property type="entry name" value="HTH_ARAC_FAMILY_1"/>
    <property type="match status" value="1"/>
</dbReference>
<dbReference type="GO" id="GO:0003700">
    <property type="term" value="F:DNA-binding transcription factor activity"/>
    <property type="evidence" value="ECO:0007669"/>
    <property type="project" value="InterPro"/>
</dbReference>
<keyword evidence="1" id="KW-0805">Transcription regulation</keyword>
<dbReference type="Gene3D" id="1.10.10.60">
    <property type="entry name" value="Homeodomain-like"/>
    <property type="match status" value="1"/>
</dbReference>
<dbReference type="SMART" id="SM00342">
    <property type="entry name" value="HTH_ARAC"/>
    <property type="match status" value="1"/>
</dbReference>